<keyword evidence="2" id="KW-1185">Reference proteome</keyword>
<dbReference type="Proteomes" id="UP001374893">
    <property type="component" value="Chromosome"/>
</dbReference>
<dbReference type="NCBIfam" id="TIGR04294">
    <property type="entry name" value="pre_pil_HX9DG"/>
    <property type="match status" value="1"/>
</dbReference>
<protein>
    <submittedName>
        <fullName evidence="1">Uncharacterized protein</fullName>
    </submittedName>
</protein>
<proteinExistence type="predicted"/>
<gene>
    <name evidence="1" type="ORF">HAHE_36110</name>
</gene>
<accession>A0ABM7RH99</accession>
<dbReference type="InterPro" id="IPR045584">
    <property type="entry name" value="Pilin-like"/>
</dbReference>
<name>A0ABM7RH99_9BACT</name>
<evidence type="ECO:0000313" key="2">
    <source>
        <dbReference type="Proteomes" id="UP001374893"/>
    </source>
</evidence>
<sequence>MELMVTIVIVAVLATLAFMGLSRATESAKIATNMNNLRNLAPIVTGIADDEGAYPPGWSFSQGESWADLVVREMSPDSYQNALLLSPFEAKDIDPGLKQTAISNYGVNPIIFPAQGYAGERAYRVTPPKLQRPSEQILLGDALPRSSAAPYGFSMVVWWGLRTTTGNTGSPPTSPRNRAGRSVSLPSNIAEMTDCGGKGLPAFRNRGKGHFLFADGHVEALLPDDLKFKHFAISY</sequence>
<evidence type="ECO:0000313" key="1">
    <source>
        <dbReference type="EMBL" id="BCX49703.1"/>
    </source>
</evidence>
<dbReference type="SUPFAM" id="SSF54523">
    <property type="entry name" value="Pili subunits"/>
    <property type="match status" value="1"/>
</dbReference>
<dbReference type="InterPro" id="IPR027558">
    <property type="entry name" value="Pre_pil_HX9DG_C"/>
</dbReference>
<reference evidence="1 2" key="1">
    <citation type="submission" date="2021-06" db="EMBL/GenBank/DDBJ databases">
        <title>Complete genome of Haloferula helveola possessing various polysaccharide degrading enzymes.</title>
        <authorList>
            <person name="Takami H."/>
            <person name="Huang C."/>
            <person name="Hamasaki K."/>
        </authorList>
    </citation>
    <scope>NUCLEOTIDE SEQUENCE [LARGE SCALE GENOMIC DNA]</scope>
    <source>
        <strain evidence="1 2">CN-1</strain>
    </source>
</reference>
<organism evidence="1 2">
    <name type="scientific">Haloferula helveola</name>
    <dbReference type="NCBI Taxonomy" id="490095"/>
    <lineage>
        <taxon>Bacteria</taxon>
        <taxon>Pseudomonadati</taxon>
        <taxon>Verrucomicrobiota</taxon>
        <taxon>Verrucomicrobiia</taxon>
        <taxon>Verrucomicrobiales</taxon>
        <taxon>Verrucomicrobiaceae</taxon>
        <taxon>Haloferula</taxon>
    </lineage>
</organism>
<dbReference type="Gene3D" id="3.30.700.10">
    <property type="entry name" value="Glycoprotein, Type 4 Pilin"/>
    <property type="match status" value="1"/>
</dbReference>
<dbReference type="EMBL" id="AP024702">
    <property type="protein sequence ID" value="BCX49703.1"/>
    <property type="molecule type" value="Genomic_DNA"/>
</dbReference>